<feature type="region of interest" description="Disordered" evidence="1">
    <location>
        <begin position="89"/>
        <end position="108"/>
    </location>
</feature>
<dbReference type="InterPro" id="IPR027417">
    <property type="entry name" value="P-loop_NTPase"/>
</dbReference>
<dbReference type="RefSeq" id="WP_086168724.1">
    <property type="nucleotide sequence ID" value="NZ_MRYD01000029.1"/>
</dbReference>
<dbReference type="PANTHER" id="PTHR48125">
    <property type="entry name" value="LP07818P1"/>
    <property type="match status" value="1"/>
</dbReference>
<dbReference type="SUPFAM" id="SSF50494">
    <property type="entry name" value="Trypsin-like serine proteases"/>
    <property type="match status" value="1"/>
</dbReference>
<evidence type="ECO:0000256" key="1">
    <source>
        <dbReference type="SAM" id="MobiDB-lite"/>
    </source>
</evidence>
<reference evidence="2 3" key="1">
    <citation type="submission" date="2016-12" db="EMBL/GenBank/DDBJ databases">
        <title>Genome Mining:The Detection of Biosynthetic Gene Clusters to Aid in the Expression of Curamycin A produced by Streptomyces sp. strain CZA14.</title>
        <authorList>
            <person name="Durrell K.A."/>
            <person name="Kirby B.M."/>
            <person name="Khan W."/>
            <person name="Mthethwa T."/>
            <person name="Le Roes-Hill M."/>
        </authorList>
    </citation>
    <scope>NUCLEOTIDE SEQUENCE [LARGE SCALE GENOMIC DNA]</scope>
    <source>
        <strain evidence="2 3">CZA14</strain>
    </source>
</reference>
<accession>A0ABX3YM83</accession>
<dbReference type="Proteomes" id="UP000194266">
    <property type="component" value="Unassembled WGS sequence"/>
</dbReference>
<sequence length="1351" mass="146521">MTTPDGRLAELAERLRALGGEPSARELAEALWLARYVAPAAVRSDPAPAAPRPEDDHPAEAGPDPCGQGAAPDPPAPDRPDARTLLHADRPRPADRGAGPPGGDSAGAVRVRVPMATALPQPLALQRALRPLQHYRPPVRAAALVLDEQATAEEAAETRLLLPVLRATDRREARLRLLMDVSTSTGVWDTALEELRQICAGLGAFREVAVHYLREDADGTLVAGTARHGGRAVRAADQLRDPTGRQLTLVLSDCAGPLWRSGRMQRLLHHWGQAAPVAVVQPLPQRMWRRTHLPALPGTLRRREGLGARLEFTPADGGRPPGALPVPVLAPTRIALGTWARLLAGSTGLALPAPAAWVHADHPAAPPRAPRAEPDAEALVRAFRRTASRQAVQLAVTYSAVPLLLPVMQLVQRAMQPQSGPTVLAEVLLSGLLERGTQDEWYEFRPGVRELLLRLLPPGDAFLVLKHCGDYVDRHFGRRARNFPALALNRLTGNSTPPPKDDTGVPVPDAFAEVSALVLDRFVASAAQPSARSVDVMYLVEEEQWALWAADALGAAGAEVELRPVFGGPRELPHVLEQWLDQHPRVHVVLLLGHAGAEAIGPLRAILERHTDRVFPFATAPPATGAQPAGTDLVTRLWDLTAAEAERRLLAPSGRTVPATRTPAPLPAAEPRVRPADPWADPVTEVPEAALAGVRESLAPDRLDAACVVVGPSAEAKAELAAQYVRRHGAEYDIVWWMGDVGPETRREELARLGVEFGLPAGGGLENRLAELSHVLRDNAVKWLLVLADWDDPEAGTHLPEGGHTLVTSVRERWPRTFDVVRMELPALADASVRRVLVRVTGADGVTCTGFFVAPGIVVTSARMLGPDGIVTVTTADGDRHTARPRRAVGELALYEVRGAPQTPGLWLSDRPDSRPEDVTVYAAPGRATQARAEGPPGTRHLRLRDAPAVHEGIGGPVLSRVDGSLVGVVTEPGRGVRVEALRELCEQGAEGADLWHAIVRQGDRPDATGQPARKRHLYVSLARLEPPPDPGTVERLTDPEGKLPRPLHRPRSWRDGAGHLYALASEDAVVRYAARIRDHLAARRATKGHFLLQQWLDREVAGFSEQERRRVLGGATGCRITVEVSQGRLAYDWKLHAVQGGTSLHRAGGRLHGPRDTPVTLLENSLRTALGQADTSRRRPVVEYRLPESLLWTAVVDEWTPNLALRAECTVYVRGLTAYRGTRHAPRRDAVRRGPLTALRPAGDLSRVRTLLAEAPPGAVPLLCPHTGPSPAHLLDEVRSLGCPLILWSRAERHRDCADLYDQVERELVRSVSGPELLARLRGLWIRQVFGDGKRDSIKHLTVYYDPPDG</sequence>
<dbReference type="EMBL" id="MRYD01000029">
    <property type="protein sequence ID" value="OSZ60893.1"/>
    <property type="molecule type" value="Genomic_DNA"/>
</dbReference>
<dbReference type="InterPro" id="IPR047738">
    <property type="entry name" value="SAV_2336-like_N"/>
</dbReference>
<proteinExistence type="predicted"/>
<keyword evidence="3" id="KW-1185">Reference proteome</keyword>
<evidence type="ECO:0008006" key="4">
    <source>
        <dbReference type="Google" id="ProtNLM"/>
    </source>
</evidence>
<feature type="compositionally biased region" description="Low complexity" evidence="1">
    <location>
        <begin position="655"/>
        <end position="670"/>
    </location>
</feature>
<feature type="region of interest" description="Disordered" evidence="1">
    <location>
        <begin position="1024"/>
        <end position="1051"/>
    </location>
</feature>
<dbReference type="PANTHER" id="PTHR48125:SF12">
    <property type="entry name" value="AT HOOK TRANSCRIPTION FACTOR FAMILY-RELATED"/>
    <property type="match status" value="1"/>
</dbReference>
<feature type="compositionally biased region" description="Low complexity" evidence="1">
    <location>
        <begin position="60"/>
        <end position="71"/>
    </location>
</feature>
<dbReference type="NCBIfam" id="NF041121">
    <property type="entry name" value="SAV_2336_NTERM"/>
    <property type="match status" value="1"/>
</dbReference>
<comment type="caution">
    <text evidence="2">The sequence shown here is derived from an EMBL/GenBank/DDBJ whole genome shotgun (WGS) entry which is preliminary data.</text>
</comment>
<dbReference type="InterPro" id="IPR009003">
    <property type="entry name" value="Peptidase_S1_PA"/>
</dbReference>
<evidence type="ECO:0000313" key="3">
    <source>
        <dbReference type="Proteomes" id="UP000194266"/>
    </source>
</evidence>
<name>A0ABX3YM83_9ACTN</name>
<dbReference type="Gene3D" id="3.40.50.300">
    <property type="entry name" value="P-loop containing nucleotide triphosphate hydrolases"/>
    <property type="match status" value="1"/>
</dbReference>
<evidence type="ECO:0000313" key="2">
    <source>
        <dbReference type="EMBL" id="OSZ60893.1"/>
    </source>
</evidence>
<gene>
    <name evidence="2" type="ORF">OQI_08540</name>
</gene>
<feature type="region of interest" description="Disordered" evidence="1">
    <location>
        <begin position="653"/>
        <end position="679"/>
    </location>
</feature>
<organism evidence="2 3">
    <name type="scientific">Streptomyces pharetrae CZA14</name>
    <dbReference type="NCBI Taxonomy" id="1144883"/>
    <lineage>
        <taxon>Bacteria</taxon>
        <taxon>Bacillati</taxon>
        <taxon>Actinomycetota</taxon>
        <taxon>Actinomycetes</taxon>
        <taxon>Kitasatosporales</taxon>
        <taxon>Streptomycetaceae</taxon>
        <taxon>Streptomyces</taxon>
    </lineage>
</organism>
<protein>
    <recommendedName>
        <fullName evidence="4">Serine protease</fullName>
    </recommendedName>
</protein>
<feature type="region of interest" description="Disordered" evidence="1">
    <location>
        <begin position="43"/>
        <end position="84"/>
    </location>
</feature>